<name>A0A3R5UG72_9CLOT</name>
<dbReference type="Gene3D" id="3.40.50.1110">
    <property type="entry name" value="SGNH hydrolase"/>
    <property type="match status" value="1"/>
</dbReference>
<reference evidence="1 2" key="1">
    <citation type="submission" date="2018-01" db="EMBL/GenBank/DDBJ databases">
        <title>Genome Sequencing and Assembly of Anaerobacter polyendosporus strain CT4.</title>
        <authorList>
            <person name="Tachaapaikoon C."/>
            <person name="Sutheeworapong S."/>
            <person name="Jenjaroenpun P."/>
            <person name="Wongsurawat T."/>
            <person name="Nookeaw I."/>
            <person name="Cheawchanlertfa P."/>
            <person name="Kosugi A."/>
            <person name="Cheevadhanarak S."/>
            <person name="Ratanakhanokchai K."/>
        </authorList>
    </citation>
    <scope>NUCLEOTIDE SEQUENCE [LARGE SCALE GENOMIC DNA]</scope>
    <source>
        <strain evidence="1 2">CT4</strain>
    </source>
</reference>
<protein>
    <recommendedName>
        <fullName evidence="3">SGNH/GDSL hydrolase family protein</fullName>
    </recommendedName>
</protein>
<dbReference type="KEGG" id="cmah:C1I91_15845"/>
<dbReference type="Proteomes" id="UP000286268">
    <property type="component" value="Chromosome"/>
</dbReference>
<dbReference type="SUPFAM" id="SSF52266">
    <property type="entry name" value="SGNH hydrolase"/>
    <property type="match status" value="1"/>
</dbReference>
<dbReference type="InterPro" id="IPR036514">
    <property type="entry name" value="SGNH_hydro_sf"/>
</dbReference>
<accession>A0A3R5UG72</accession>
<dbReference type="OrthoDB" id="7443339at2"/>
<evidence type="ECO:0000313" key="1">
    <source>
        <dbReference type="EMBL" id="QAA32993.1"/>
    </source>
</evidence>
<gene>
    <name evidence="1" type="ORF">C1I91_15845</name>
</gene>
<sequence>MKNDIYKVLFIGNSHTYYNDMLYMLKYLSEQSDASHRIEPVMIAHPGKSLGEHKDEPEIRFNILYGNYDFVVMQQVAHPFKGGKESLLQDGKAIYEFISKTEATPIAYMTWAEKAKPENQKIMTEAYIEFAKEINGLLCPAGIAWQKALSSKPELELYDIDGQHANPTGSYLVACAFYSVILKRSPIGLPNEIKVNNKVLYDIPKKEAEFIQQIVWNTINCQYE</sequence>
<proteinExistence type="predicted"/>
<dbReference type="EMBL" id="CP025746">
    <property type="protein sequence ID" value="QAA32993.1"/>
    <property type="molecule type" value="Genomic_DNA"/>
</dbReference>
<evidence type="ECO:0000313" key="2">
    <source>
        <dbReference type="Proteomes" id="UP000286268"/>
    </source>
</evidence>
<evidence type="ECO:0008006" key="3">
    <source>
        <dbReference type="Google" id="ProtNLM"/>
    </source>
</evidence>
<organism evidence="1 2">
    <name type="scientific">Clostridium manihotivorum</name>
    <dbReference type="NCBI Taxonomy" id="2320868"/>
    <lineage>
        <taxon>Bacteria</taxon>
        <taxon>Bacillati</taxon>
        <taxon>Bacillota</taxon>
        <taxon>Clostridia</taxon>
        <taxon>Eubacteriales</taxon>
        <taxon>Clostridiaceae</taxon>
        <taxon>Clostridium</taxon>
    </lineage>
</organism>
<dbReference type="AlphaFoldDB" id="A0A3R5UG72"/>
<keyword evidence="2" id="KW-1185">Reference proteome</keyword>
<dbReference type="RefSeq" id="WP_128213725.1">
    <property type="nucleotide sequence ID" value="NZ_CP025746.1"/>
</dbReference>